<evidence type="ECO:0000313" key="2">
    <source>
        <dbReference type="Proteomes" id="UP000325440"/>
    </source>
</evidence>
<proteinExistence type="predicted"/>
<keyword evidence="2" id="KW-1185">Reference proteome</keyword>
<reference evidence="1 2" key="1">
    <citation type="submission" date="2019-08" db="EMBL/GenBank/DDBJ databases">
        <authorList>
            <person name="Alioto T."/>
            <person name="Alioto T."/>
            <person name="Gomez Garrido J."/>
        </authorList>
    </citation>
    <scope>NUCLEOTIDE SEQUENCE [LARGE SCALE GENOMIC DNA]</scope>
</reference>
<dbReference type="AlphaFoldDB" id="A0A5E4MWC6"/>
<dbReference type="OrthoDB" id="6744003at2759"/>
<name>A0A5E4MWC6_9HEMI</name>
<dbReference type="Proteomes" id="UP000325440">
    <property type="component" value="Unassembled WGS sequence"/>
</dbReference>
<organism evidence="1 2">
    <name type="scientific">Cinara cedri</name>
    <dbReference type="NCBI Taxonomy" id="506608"/>
    <lineage>
        <taxon>Eukaryota</taxon>
        <taxon>Metazoa</taxon>
        <taxon>Ecdysozoa</taxon>
        <taxon>Arthropoda</taxon>
        <taxon>Hexapoda</taxon>
        <taxon>Insecta</taxon>
        <taxon>Pterygota</taxon>
        <taxon>Neoptera</taxon>
        <taxon>Paraneoptera</taxon>
        <taxon>Hemiptera</taxon>
        <taxon>Sternorrhyncha</taxon>
        <taxon>Aphidomorpha</taxon>
        <taxon>Aphidoidea</taxon>
        <taxon>Aphididae</taxon>
        <taxon>Lachninae</taxon>
        <taxon>Cinara</taxon>
    </lineage>
</organism>
<protein>
    <submittedName>
        <fullName evidence="1">Uncharacterized protein</fullName>
    </submittedName>
</protein>
<sequence>MDIVKFDAEPRRLPLLSWKRIEICHGNVKNVLSVIKNGYVIDKVDDVHFDQEASEELPLAPEVVHESLKLIVSVDEIVAVVVYPSFLILSSKRWKQFLFWPDVDYMAGRVLDVRWVTNSLRAVKVVWKMFEALCNHFSSALSDTNKDDLKDEYMTQATVALNDMSFKNIKLVKNSKLVNINHDQFLTSLVDNLNARLFDKEQDTLILQDMQIMDTIEWPVDYNINYGKDKINRLCKRFQLNKNDAINGLRKKIDDQNISFKNVMPELYNFINTFPCSTAEYERGFNLMNNICKKF</sequence>
<gene>
    <name evidence="1" type="ORF">CINCED_3A004881</name>
</gene>
<evidence type="ECO:0000313" key="1">
    <source>
        <dbReference type="EMBL" id="VVC36596.1"/>
    </source>
</evidence>
<accession>A0A5E4MWC6</accession>
<dbReference type="EMBL" id="CABPRJ010001434">
    <property type="protein sequence ID" value="VVC36596.1"/>
    <property type="molecule type" value="Genomic_DNA"/>
</dbReference>